<evidence type="ECO:0000313" key="8">
    <source>
        <dbReference type="Proteomes" id="UP000528322"/>
    </source>
</evidence>
<keyword evidence="1 5" id="KW-0810">Translation regulation</keyword>
<dbReference type="PANTHER" id="PTHR33231:SF1">
    <property type="entry name" value="30S RIBOSOMAL PROTEIN"/>
    <property type="match status" value="1"/>
</dbReference>
<dbReference type="InterPro" id="IPR003489">
    <property type="entry name" value="RHF/RaiA"/>
</dbReference>
<dbReference type="Proteomes" id="UP000528322">
    <property type="component" value="Unassembled WGS sequence"/>
</dbReference>
<comment type="function">
    <text evidence="5">Required for dimerization of active 70S ribosomes into 100S ribosomes in stationary phase; 100S ribosomes are translationally inactive and sometimes present during exponential growth.</text>
</comment>
<dbReference type="InterPro" id="IPR032528">
    <property type="entry name" value="Ribosom_S30AE_C"/>
</dbReference>
<evidence type="ECO:0000259" key="6">
    <source>
        <dbReference type="Pfam" id="PF16321"/>
    </source>
</evidence>
<organism evidence="7 8">
    <name type="scientific">Desulfurispira natronophila</name>
    <dbReference type="NCBI Taxonomy" id="682562"/>
    <lineage>
        <taxon>Bacteria</taxon>
        <taxon>Pseudomonadati</taxon>
        <taxon>Chrysiogenota</taxon>
        <taxon>Chrysiogenia</taxon>
        <taxon>Chrysiogenales</taxon>
        <taxon>Chrysiogenaceae</taxon>
        <taxon>Desulfurispira</taxon>
    </lineage>
</organism>
<proteinExistence type="inferred from homology"/>
<keyword evidence="8" id="KW-1185">Reference proteome</keyword>
<comment type="caution">
    <text evidence="7">The sequence shown here is derived from an EMBL/GenBank/DDBJ whole genome shotgun (WGS) entry which is preliminary data.</text>
</comment>
<keyword evidence="5" id="KW-0963">Cytoplasm</keyword>
<dbReference type="Pfam" id="PF16321">
    <property type="entry name" value="Ribosom_S30AE_C"/>
    <property type="match status" value="1"/>
</dbReference>
<dbReference type="EMBL" id="JACHID010000001">
    <property type="protein sequence ID" value="MBB5021002.1"/>
    <property type="molecule type" value="Genomic_DNA"/>
</dbReference>
<dbReference type="Gene3D" id="3.30.505.50">
    <property type="entry name" value="Sigma 54 modulation/S30EA ribosomal protein, C-terminal domain"/>
    <property type="match status" value="1"/>
</dbReference>
<evidence type="ECO:0000256" key="1">
    <source>
        <dbReference type="ARBA" id="ARBA00022845"/>
    </source>
</evidence>
<dbReference type="Gene3D" id="3.30.160.100">
    <property type="entry name" value="Ribosome hibernation promotion factor-like"/>
    <property type="match status" value="1"/>
</dbReference>
<dbReference type="InterPro" id="IPR050574">
    <property type="entry name" value="HPF/YfiA_ribosome-assoc"/>
</dbReference>
<dbReference type="AlphaFoldDB" id="A0A7W8DG34"/>
<dbReference type="Pfam" id="PF02482">
    <property type="entry name" value="Ribosomal_S30AE"/>
    <property type="match status" value="1"/>
</dbReference>
<dbReference type="GO" id="GO:0043024">
    <property type="term" value="F:ribosomal small subunit binding"/>
    <property type="evidence" value="ECO:0007669"/>
    <property type="project" value="TreeGrafter"/>
</dbReference>
<dbReference type="InterPro" id="IPR038416">
    <property type="entry name" value="Ribosom_S30AE_C_sf"/>
</dbReference>
<dbReference type="NCBIfam" id="TIGR00741">
    <property type="entry name" value="yfiA"/>
    <property type="match status" value="1"/>
</dbReference>
<reference evidence="7 8" key="1">
    <citation type="submission" date="2020-08" db="EMBL/GenBank/DDBJ databases">
        <title>Genomic Encyclopedia of Type Strains, Phase IV (KMG-IV): sequencing the most valuable type-strain genomes for metagenomic binning, comparative biology and taxonomic classification.</title>
        <authorList>
            <person name="Goeker M."/>
        </authorList>
    </citation>
    <scope>NUCLEOTIDE SEQUENCE [LARGE SCALE GENOMIC DNA]</scope>
    <source>
        <strain evidence="7 8">DSM 22071</strain>
    </source>
</reference>
<dbReference type="InterPro" id="IPR034694">
    <property type="entry name" value="HPF_long/plastid"/>
</dbReference>
<comment type="subunit">
    <text evidence="5">Interacts with 100S ribosomes.</text>
</comment>
<evidence type="ECO:0000256" key="2">
    <source>
        <dbReference type="ARBA" id="ARBA00038434"/>
    </source>
</evidence>
<evidence type="ECO:0000256" key="5">
    <source>
        <dbReference type="HAMAP-Rule" id="MF_00839"/>
    </source>
</evidence>
<accession>A0A7W8DG34</accession>
<dbReference type="PANTHER" id="PTHR33231">
    <property type="entry name" value="30S RIBOSOMAL PROTEIN"/>
    <property type="match status" value="1"/>
</dbReference>
<dbReference type="SUPFAM" id="SSF69754">
    <property type="entry name" value="Ribosome binding protein Y (YfiA homologue)"/>
    <property type="match status" value="1"/>
</dbReference>
<dbReference type="GO" id="GO:0022627">
    <property type="term" value="C:cytosolic small ribosomal subunit"/>
    <property type="evidence" value="ECO:0007669"/>
    <property type="project" value="TreeGrafter"/>
</dbReference>
<comment type="similarity">
    <text evidence="5">Belongs to the HPF/YfiA ribosome-associated protein family. Long HPF subfamily.</text>
</comment>
<sequence>MNIQITGKQIELTEPLKQYAEEKISKLSRYFDTIMDAHIVLSVNKHRQKAEVNILVNGINISAESTTHDMYASIDTMLDKIERQVKRYKNKIKSHKPRQQAKDIVVNMNIFDADSFETSDAEVADNEPQIIKSTSFKVKPMGVDEAAMQMNLINNEFLVFRNADTDQINVIYLRKDGNYGLIEPEV</sequence>
<gene>
    <name evidence="5" type="primary">hpf</name>
    <name evidence="7" type="ORF">HNR37_000305</name>
</gene>
<dbReference type="CDD" id="cd00552">
    <property type="entry name" value="RaiA"/>
    <property type="match status" value="1"/>
</dbReference>
<feature type="domain" description="Sigma 54 modulation/S30EA ribosomal protein C-terminal" evidence="6">
    <location>
        <begin position="126"/>
        <end position="181"/>
    </location>
</feature>
<evidence type="ECO:0000256" key="3">
    <source>
        <dbReference type="ARBA" id="ARBA00038695"/>
    </source>
</evidence>
<dbReference type="GO" id="GO:0045900">
    <property type="term" value="P:negative regulation of translational elongation"/>
    <property type="evidence" value="ECO:0007669"/>
    <property type="project" value="TreeGrafter"/>
</dbReference>
<comment type="similarity">
    <text evidence="2">Belongs to the HPF/YfiA ribosome-associated protein family. Short HPF subfamily.</text>
</comment>
<dbReference type="RefSeq" id="WP_183728807.1">
    <property type="nucleotide sequence ID" value="NZ_JACHID010000001.1"/>
</dbReference>
<dbReference type="InterPro" id="IPR036567">
    <property type="entry name" value="RHF-like"/>
</dbReference>
<evidence type="ECO:0000313" key="7">
    <source>
        <dbReference type="EMBL" id="MBB5021002.1"/>
    </source>
</evidence>
<comment type="subunit">
    <text evidence="3">Associates exclusively with 100S ribosomes, which are dimers of 70S ribosomes.</text>
</comment>
<dbReference type="HAMAP" id="MF_00839">
    <property type="entry name" value="HPF"/>
    <property type="match status" value="1"/>
</dbReference>
<protein>
    <recommendedName>
        <fullName evidence="4 5">Ribosome hibernation promoting factor</fullName>
        <shortName evidence="5">HPF</shortName>
    </recommendedName>
</protein>
<evidence type="ECO:0000256" key="4">
    <source>
        <dbReference type="ARBA" id="ARBA00041148"/>
    </source>
</evidence>
<comment type="subcellular location">
    <subcellularLocation>
        <location evidence="5">Cytoplasm</location>
    </subcellularLocation>
</comment>
<name>A0A7W8DG34_9BACT</name>
<dbReference type="FunFam" id="3.30.160.100:FF:000001">
    <property type="entry name" value="Ribosome hibernation promoting factor"/>
    <property type="match status" value="1"/>
</dbReference>